<keyword evidence="3" id="KW-1185">Reference proteome</keyword>
<dbReference type="InterPro" id="IPR036689">
    <property type="entry name" value="ESAT-6-like_sf"/>
</dbReference>
<organism evidence="2 3">
    <name type="scientific">Actinoplanes teichomyceticus</name>
    <dbReference type="NCBI Taxonomy" id="1867"/>
    <lineage>
        <taxon>Bacteria</taxon>
        <taxon>Bacillati</taxon>
        <taxon>Actinomycetota</taxon>
        <taxon>Actinomycetes</taxon>
        <taxon>Micromonosporales</taxon>
        <taxon>Micromonosporaceae</taxon>
        <taxon>Actinoplanes</taxon>
    </lineage>
</organism>
<dbReference type="NCBIfam" id="TIGR03930">
    <property type="entry name" value="WXG100_ESAT6"/>
    <property type="match status" value="1"/>
</dbReference>
<accession>A0A561WK66</accession>
<evidence type="ECO:0000256" key="1">
    <source>
        <dbReference type="RuleBase" id="RU362001"/>
    </source>
</evidence>
<dbReference type="InterPro" id="IPR010310">
    <property type="entry name" value="T7SS_ESAT-6-like"/>
</dbReference>
<dbReference type="RefSeq" id="WP_122977411.1">
    <property type="nucleotide sequence ID" value="NZ_BOMX01000077.1"/>
</dbReference>
<sequence length="99" mass="10839">MANVNVTYQEMRDAATKLTNGKEEIISRLSELKNMVNSLVNGGYVTDSSSKQFDQSYTEFNDGASKVIEGLEGMGKYLTTAADTFQQADDELAKALRSS</sequence>
<dbReference type="Gene3D" id="1.10.287.1060">
    <property type="entry name" value="ESAT-6-like"/>
    <property type="match status" value="1"/>
</dbReference>
<dbReference type="SUPFAM" id="SSF140453">
    <property type="entry name" value="EsxAB dimer-like"/>
    <property type="match status" value="1"/>
</dbReference>
<comment type="caution">
    <text evidence="2">The sequence shown here is derived from an EMBL/GenBank/DDBJ whole genome shotgun (WGS) entry which is preliminary data.</text>
</comment>
<evidence type="ECO:0000313" key="3">
    <source>
        <dbReference type="Proteomes" id="UP000320239"/>
    </source>
</evidence>
<dbReference type="Pfam" id="PF06013">
    <property type="entry name" value="WXG100"/>
    <property type="match status" value="1"/>
</dbReference>
<dbReference type="OrthoDB" id="3268062at2"/>
<protein>
    <recommendedName>
        <fullName evidence="1">ESAT-6-like protein</fullName>
    </recommendedName>
</protein>
<proteinExistence type="inferred from homology"/>
<gene>
    <name evidence="2" type="ORF">FHX34_102814</name>
</gene>
<reference evidence="2 3" key="1">
    <citation type="submission" date="2019-06" db="EMBL/GenBank/DDBJ databases">
        <title>Sequencing the genomes of 1000 actinobacteria strains.</title>
        <authorList>
            <person name="Klenk H.-P."/>
        </authorList>
    </citation>
    <scope>NUCLEOTIDE SEQUENCE [LARGE SCALE GENOMIC DNA]</scope>
    <source>
        <strain evidence="2 3">DSM 43866</strain>
    </source>
</reference>
<comment type="similarity">
    <text evidence="1">Belongs to the WXG100 family.</text>
</comment>
<dbReference type="Proteomes" id="UP000320239">
    <property type="component" value="Unassembled WGS sequence"/>
</dbReference>
<name>A0A561WK66_ACTTI</name>
<dbReference type="AlphaFoldDB" id="A0A561WK66"/>
<evidence type="ECO:0000313" key="2">
    <source>
        <dbReference type="EMBL" id="TWG24261.1"/>
    </source>
</evidence>
<dbReference type="EMBL" id="VIWY01000002">
    <property type="protein sequence ID" value="TWG24261.1"/>
    <property type="molecule type" value="Genomic_DNA"/>
</dbReference>